<reference evidence="2 3" key="1">
    <citation type="journal article" date="2016" name="Mol. Biol. Evol.">
        <title>Genome-Wide Survey of Gut Fungi (Harpellales) Reveals the First Horizontally Transferred Ubiquitin Gene from a Mosquito Host.</title>
        <authorList>
            <person name="Wang Y."/>
            <person name="White M.M."/>
            <person name="Kvist S."/>
            <person name="Moncalvo J.M."/>
        </authorList>
    </citation>
    <scope>NUCLEOTIDE SEQUENCE [LARGE SCALE GENOMIC DNA]</scope>
    <source>
        <strain evidence="2 3">ALG-7-W6</strain>
    </source>
</reference>
<gene>
    <name evidence="2" type="ORF">AYI68_g1610</name>
</gene>
<organism evidence="2 3">
    <name type="scientific">Smittium mucronatum</name>
    <dbReference type="NCBI Taxonomy" id="133383"/>
    <lineage>
        <taxon>Eukaryota</taxon>
        <taxon>Fungi</taxon>
        <taxon>Fungi incertae sedis</taxon>
        <taxon>Zoopagomycota</taxon>
        <taxon>Kickxellomycotina</taxon>
        <taxon>Harpellomycetes</taxon>
        <taxon>Harpellales</taxon>
        <taxon>Legeriomycetaceae</taxon>
        <taxon>Smittium</taxon>
    </lineage>
</organism>
<name>A0A1R0H532_9FUNG</name>
<dbReference type="PANTHER" id="PTHR11679">
    <property type="entry name" value="VESICLE PROTEIN SORTING-ASSOCIATED"/>
    <property type="match status" value="1"/>
</dbReference>
<dbReference type="GO" id="GO:0016192">
    <property type="term" value="P:vesicle-mediated transport"/>
    <property type="evidence" value="ECO:0007669"/>
    <property type="project" value="InterPro"/>
</dbReference>
<accession>A0A1R0H532</accession>
<dbReference type="Gene3D" id="3.40.50.1910">
    <property type="match status" value="1"/>
</dbReference>
<dbReference type="OrthoDB" id="2228at2759"/>
<dbReference type="InterPro" id="IPR036045">
    <property type="entry name" value="Sec1-like_sf"/>
</dbReference>
<evidence type="ECO:0000313" key="2">
    <source>
        <dbReference type="EMBL" id="OLY84233.1"/>
    </source>
</evidence>
<sequence>MITPLLHDFTYESMVMDMVEPEFIESESSPKIKAKPQNLLFILREDDPLWTKYRDMHISDAMRTLTLDFRQFKADNLVFEEMRFRSERTPPILEQSDKRKSLRWRESNLQQLIDAVNRLPEFKKMTRFYSLHIELMRHVMKKFNVQNIKYVAGIEQDIVAFDQYSKRTYKAVIQEAESLIANKHENKLAALNQLRLLLILIFSVPSKDLGSLPSQLHGIDPDLIKKIKKTSSELGNSLRQKLISSCRERNRLDVKPTARSRFVSVMENLGVGARLNRRHLREKSNDSTNSPFNSVATPFELSRHNTTLSYILRGATSDLLDPSYFSIAKQRKDKNGFGIRISTTILNPLKESIINIKQRRSTALWSRAPTWQKKTPLNGFSKNPVWETYSIDKSGNDSQKTNSTGESSATELSLMFDVHKKRFNGTNNTPKLVVFIVGGITYPEIRDVNLLSSELKTDIYLGSTHIITPESFINDLSSNKCYFFEY</sequence>
<dbReference type="InterPro" id="IPR001619">
    <property type="entry name" value="Sec1-like"/>
</dbReference>
<dbReference type="AlphaFoldDB" id="A0A1R0H532"/>
<evidence type="ECO:0000313" key="3">
    <source>
        <dbReference type="Proteomes" id="UP000187455"/>
    </source>
</evidence>
<comment type="caution">
    <text evidence="2">The sequence shown here is derived from an EMBL/GenBank/DDBJ whole genome shotgun (WGS) entry which is preliminary data.</text>
</comment>
<dbReference type="InterPro" id="IPR043127">
    <property type="entry name" value="Sec-1-like_dom3a"/>
</dbReference>
<dbReference type="PIRSF" id="PIRSF005715">
    <property type="entry name" value="VPS45_Sec1"/>
    <property type="match status" value="1"/>
</dbReference>
<dbReference type="InterPro" id="IPR027482">
    <property type="entry name" value="Sec1-like_dom2"/>
</dbReference>
<dbReference type="Pfam" id="PF00995">
    <property type="entry name" value="Sec1"/>
    <property type="match status" value="1"/>
</dbReference>
<dbReference type="EMBL" id="LSSL01000570">
    <property type="protein sequence ID" value="OLY84233.1"/>
    <property type="molecule type" value="Genomic_DNA"/>
</dbReference>
<dbReference type="Proteomes" id="UP000187455">
    <property type="component" value="Unassembled WGS sequence"/>
</dbReference>
<dbReference type="Gene3D" id="3.90.830.10">
    <property type="entry name" value="Syntaxin Binding Protein 1, Chain A, domain 2"/>
    <property type="match status" value="1"/>
</dbReference>
<keyword evidence="3" id="KW-1185">Reference proteome</keyword>
<proteinExistence type="inferred from homology"/>
<comment type="similarity">
    <text evidence="1">Belongs to the STXBP/unc-18/SEC1 family.</text>
</comment>
<protein>
    <submittedName>
        <fullName evidence="2">Protein transport protein sec1</fullName>
    </submittedName>
</protein>
<evidence type="ECO:0000256" key="1">
    <source>
        <dbReference type="ARBA" id="ARBA00009884"/>
    </source>
</evidence>
<dbReference type="SUPFAM" id="SSF56815">
    <property type="entry name" value="Sec1/munc18-like (SM) proteins"/>
    <property type="match status" value="1"/>
</dbReference>
<dbReference type="STRING" id="133383.A0A1R0H532"/>